<dbReference type="Gene3D" id="1.25.40.80">
    <property type="match status" value="1"/>
</dbReference>
<dbReference type="SUPFAM" id="SSF48173">
    <property type="entry name" value="Cryptochrome/photolyase FAD-binding domain"/>
    <property type="match status" value="1"/>
</dbReference>
<dbReference type="Pfam" id="PF04244">
    <property type="entry name" value="DPRP"/>
    <property type="match status" value="1"/>
</dbReference>
<evidence type="ECO:0000313" key="2">
    <source>
        <dbReference type="Proteomes" id="UP000315403"/>
    </source>
</evidence>
<proteinExistence type="predicted"/>
<name>A0A543Q5D0_ACITH</name>
<dbReference type="Gene3D" id="1.10.579.10">
    <property type="entry name" value="DNA Cyclobutane Dipyrimidine Photolyase, subunit A, domain 3"/>
    <property type="match status" value="1"/>
</dbReference>
<comment type="caution">
    <text evidence="1">The sequence shown here is derived from an EMBL/GenBank/DDBJ whole genome shotgun (WGS) entry which is preliminary data.</text>
</comment>
<dbReference type="PANTHER" id="PTHR38657">
    <property type="entry name" value="SLR1343 PROTEIN"/>
    <property type="match status" value="1"/>
</dbReference>
<evidence type="ECO:0000313" key="1">
    <source>
        <dbReference type="EMBL" id="TQN51528.1"/>
    </source>
</evidence>
<protein>
    <submittedName>
        <fullName evidence="1">(6-4) photolyase</fullName>
        <ecNumber evidence="1">4.1.99.13</ecNumber>
    </submittedName>
</protein>
<dbReference type="InterPro" id="IPR052551">
    <property type="entry name" value="UV-DNA_repair_photolyase"/>
</dbReference>
<gene>
    <name evidence="1" type="primary">phrB</name>
    <name evidence="1" type="ORF">DLNHIDIE_01401</name>
</gene>
<dbReference type="EC" id="4.1.99.13" evidence="1"/>
<accession>A0A543Q5D0</accession>
<dbReference type="InterPro" id="IPR007357">
    <property type="entry name" value="PhrB-like"/>
</dbReference>
<organism evidence="1 2">
    <name type="scientific">Acidithiobacillus thiooxidans ATCC 19377</name>
    <dbReference type="NCBI Taxonomy" id="637390"/>
    <lineage>
        <taxon>Bacteria</taxon>
        <taxon>Pseudomonadati</taxon>
        <taxon>Pseudomonadota</taxon>
        <taxon>Acidithiobacillia</taxon>
        <taxon>Acidithiobacillales</taxon>
        <taxon>Acidithiobacillaceae</taxon>
        <taxon>Acidithiobacillus</taxon>
    </lineage>
</organism>
<dbReference type="GO" id="GO:0003914">
    <property type="term" value="F:DNA (6-4) photolyase activity"/>
    <property type="evidence" value="ECO:0007669"/>
    <property type="project" value="UniProtKB-EC"/>
</dbReference>
<sequence>MWSASAPLPGVNAGSAVGIKYGIVQPPVEKIGIALETSPMSQTERTVRHLVVILGDHLDPDSLALEGFDPDQDLCWMAEVPEESTIVWSHKARIVLFLSAMRHHAAALRQRRFPLEYLTFGTHPYQSMSQALEAALLRWQPRQIISLRPGTWQLRETIRHCAESRQIPWQERRNLNFLFSVPEFGQWAENRRQMRLEFWYRHARQKTGILMQKDQPVGGRWNFDLENRQRPGSQGPGWIPEPLSFTPDAITQEVMALVETQFAGHPGNLQHFDWPVTSQQAQTALQDFLDDRLAQFGPLQDAFWPGQVWLYHSRLSAALNLGLIRAITVIRAVEENFRAGKVSIASAEGFIRQILGWREYIHGLYWLHMPQWLQQNILQAHQPLPEFYWTAKTDLSCLQDTIARTLEHGYAHHIERLMITGLFALLLGVEPQAIHRWFLAIYVDAVEWVELPNVIGMSQYADGGWMASKPYVASGNYLQKMGGHCQRCPYEPKLASGAKACPFTVLYWDFLQTHQERFRQHPRTALQWKHLERMSGEHLAAIRAQAQVIRKNLEDGHAFEVNKMHPEPEISRNLE</sequence>
<reference evidence="1 2" key="1">
    <citation type="submission" date="2019-03" db="EMBL/GenBank/DDBJ databases">
        <title>New insights into Acidothiobacillus thiooxidans sulfur metabolism through coupled gene expression, solution geochemistry, microscopy and spectroscopy analyses.</title>
        <authorList>
            <person name="Camacho D."/>
            <person name="Frazao R."/>
            <person name="Fouillen A."/>
            <person name="Nanci A."/>
            <person name="Lang B.F."/>
            <person name="Apte S.C."/>
            <person name="Baron C."/>
            <person name="Warren L.A."/>
        </authorList>
    </citation>
    <scope>NUCLEOTIDE SEQUENCE [LARGE SCALE GENOMIC DNA]</scope>
    <source>
        <strain evidence="1 2">ATCC 19377</strain>
    </source>
</reference>
<dbReference type="InterPro" id="IPR036134">
    <property type="entry name" value="Crypto/Photolyase_FAD-like_sf"/>
</dbReference>
<keyword evidence="1" id="KW-0456">Lyase</keyword>
<dbReference type="PANTHER" id="PTHR38657:SF1">
    <property type="entry name" value="SLR1343 PROTEIN"/>
    <property type="match status" value="1"/>
</dbReference>
<dbReference type="EMBL" id="SZUV01000001">
    <property type="protein sequence ID" value="TQN51528.1"/>
    <property type="molecule type" value="Genomic_DNA"/>
</dbReference>
<dbReference type="Gene3D" id="3.40.50.620">
    <property type="entry name" value="HUPs"/>
    <property type="match status" value="1"/>
</dbReference>
<dbReference type="InterPro" id="IPR014729">
    <property type="entry name" value="Rossmann-like_a/b/a_fold"/>
</dbReference>
<dbReference type="AlphaFoldDB" id="A0A543Q5D0"/>
<dbReference type="Proteomes" id="UP000315403">
    <property type="component" value="Unassembled WGS sequence"/>
</dbReference>
<dbReference type="Gene3D" id="1.10.10.1710">
    <property type="entry name" value="Deoxyribodipyrimidine photolyase-related"/>
    <property type="match status" value="1"/>
</dbReference>